<feature type="modified residue" description="N6-lipoyllysine" evidence="3">
    <location>
        <position position="65"/>
    </location>
</feature>
<feature type="domain" description="Lipoyl-binding" evidence="4">
    <location>
        <begin position="24"/>
        <end position="106"/>
    </location>
</feature>
<evidence type="ECO:0000313" key="5">
    <source>
        <dbReference type="EMBL" id="UXI69376.1"/>
    </source>
</evidence>
<protein>
    <recommendedName>
        <fullName evidence="3">Glycine cleavage system H protein</fullName>
    </recommendedName>
</protein>
<dbReference type="PANTHER" id="PTHR11715">
    <property type="entry name" value="GLYCINE CLEAVAGE SYSTEM H PROTEIN"/>
    <property type="match status" value="1"/>
</dbReference>
<dbReference type="InterPro" id="IPR017453">
    <property type="entry name" value="GCV_H_sub"/>
</dbReference>
<proteinExistence type="inferred from homology"/>
<evidence type="ECO:0000259" key="4">
    <source>
        <dbReference type="PROSITE" id="PS50968"/>
    </source>
</evidence>
<dbReference type="HAMAP" id="MF_00272">
    <property type="entry name" value="GcvH"/>
    <property type="match status" value="1"/>
</dbReference>
<dbReference type="Pfam" id="PF01597">
    <property type="entry name" value="GCV_H"/>
    <property type="match status" value="1"/>
</dbReference>
<comment type="cofactor">
    <cofactor evidence="3">
        <name>(R)-lipoate</name>
        <dbReference type="ChEBI" id="CHEBI:83088"/>
    </cofactor>
    <text evidence="3">Binds 1 lipoyl cofactor covalently.</text>
</comment>
<organism evidence="5 6">
    <name type="scientific">Tahibacter amnicola</name>
    <dbReference type="NCBI Taxonomy" id="2976241"/>
    <lineage>
        <taxon>Bacteria</taxon>
        <taxon>Pseudomonadati</taxon>
        <taxon>Pseudomonadota</taxon>
        <taxon>Gammaproteobacteria</taxon>
        <taxon>Lysobacterales</taxon>
        <taxon>Rhodanobacteraceae</taxon>
        <taxon>Tahibacter</taxon>
    </lineage>
</organism>
<dbReference type="Proteomes" id="UP001064632">
    <property type="component" value="Chromosome"/>
</dbReference>
<accession>A0ABY6BIG0</accession>
<dbReference type="InterPro" id="IPR033753">
    <property type="entry name" value="GCV_H/Fam206"/>
</dbReference>
<sequence length="132" mass="14133">MNEIPGDLKFMKSHEWARVEDDGTVTVGISDHAQSLLGDLVYVELPNVGDTLEVGGACAVVESVKAASDVYAPVSGEVVKVNSALADKPETINEDAYGDGWIVVIKPTSLQDDMDNLLDPDAYAEQVDSEDH</sequence>
<dbReference type="PROSITE" id="PS00189">
    <property type="entry name" value="LIPOYL"/>
    <property type="match status" value="1"/>
</dbReference>
<name>A0ABY6BIG0_9GAMM</name>
<comment type="subunit">
    <text evidence="3">The glycine cleavage system is composed of four proteins: P, T, L and H.</text>
</comment>
<dbReference type="SUPFAM" id="SSF51230">
    <property type="entry name" value="Single hybrid motif"/>
    <property type="match status" value="1"/>
</dbReference>
<keyword evidence="2 3" id="KW-0450">Lipoyl</keyword>
<evidence type="ECO:0000256" key="1">
    <source>
        <dbReference type="ARBA" id="ARBA00009249"/>
    </source>
</evidence>
<reference evidence="5" key="1">
    <citation type="submission" date="2022-09" db="EMBL/GenBank/DDBJ databases">
        <title>Tahibacter sp. nov., isolated from a fresh water.</title>
        <authorList>
            <person name="Baek J.H."/>
            <person name="Lee J.K."/>
            <person name="Kim J.M."/>
            <person name="Jeon C.O."/>
        </authorList>
    </citation>
    <scope>NUCLEOTIDE SEQUENCE</scope>
    <source>
        <strain evidence="5">W38</strain>
    </source>
</reference>
<dbReference type="NCBIfam" id="TIGR00527">
    <property type="entry name" value="gcvH"/>
    <property type="match status" value="1"/>
</dbReference>
<dbReference type="InterPro" id="IPR002930">
    <property type="entry name" value="GCV_H"/>
</dbReference>
<keyword evidence="6" id="KW-1185">Reference proteome</keyword>
<dbReference type="NCBIfam" id="NF002270">
    <property type="entry name" value="PRK01202.1"/>
    <property type="match status" value="1"/>
</dbReference>
<comment type="similarity">
    <text evidence="1 3">Belongs to the GcvH family.</text>
</comment>
<dbReference type="InterPro" id="IPR000089">
    <property type="entry name" value="Biotin_lipoyl"/>
</dbReference>
<dbReference type="InterPro" id="IPR003016">
    <property type="entry name" value="2-oxoA_DH_lipoyl-BS"/>
</dbReference>
<dbReference type="PROSITE" id="PS50968">
    <property type="entry name" value="BIOTINYL_LIPOYL"/>
    <property type="match status" value="1"/>
</dbReference>
<evidence type="ECO:0000313" key="6">
    <source>
        <dbReference type="Proteomes" id="UP001064632"/>
    </source>
</evidence>
<dbReference type="EMBL" id="CP104694">
    <property type="protein sequence ID" value="UXI69376.1"/>
    <property type="molecule type" value="Genomic_DNA"/>
</dbReference>
<dbReference type="Gene3D" id="2.40.50.100">
    <property type="match status" value="1"/>
</dbReference>
<dbReference type="RefSeq" id="WP_261696331.1">
    <property type="nucleotide sequence ID" value="NZ_CP104694.1"/>
</dbReference>
<dbReference type="PANTHER" id="PTHR11715:SF3">
    <property type="entry name" value="GLYCINE CLEAVAGE SYSTEM H PROTEIN-RELATED"/>
    <property type="match status" value="1"/>
</dbReference>
<dbReference type="InterPro" id="IPR011053">
    <property type="entry name" value="Single_hybrid_motif"/>
</dbReference>
<dbReference type="CDD" id="cd06848">
    <property type="entry name" value="GCS_H"/>
    <property type="match status" value="1"/>
</dbReference>
<gene>
    <name evidence="3 5" type="primary">gcvH</name>
    <name evidence="5" type="ORF">N4264_06930</name>
</gene>
<evidence type="ECO:0000256" key="3">
    <source>
        <dbReference type="HAMAP-Rule" id="MF_00272"/>
    </source>
</evidence>
<comment type="function">
    <text evidence="3">The glycine cleavage system catalyzes the degradation of glycine. The H protein shuttles the methylamine group of glycine from the P protein to the T protein.</text>
</comment>
<evidence type="ECO:0000256" key="2">
    <source>
        <dbReference type="ARBA" id="ARBA00022823"/>
    </source>
</evidence>